<proteinExistence type="predicted"/>
<organism evidence="1 2">
    <name type="scientific">Pseudorhodoplanes sinuspersici</name>
    <dbReference type="NCBI Taxonomy" id="1235591"/>
    <lineage>
        <taxon>Bacteria</taxon>
        <taxon>Pseudomonadati</taxon>
        <taxon>Pseudomonadota</taxon>
        <taxon>Alphaproteobacteria</taxon>
        <taxon>Hyphomicrobiales</taxon>
        <taxon>Pseudorhodoplanes</taxon>
    </lineage>
</organism>
<dbReference type="AlphaFoldDB" id="A0A1W6ZLM3"/>
<keyword evidence="2" id="KW-1185">Reference proteome</keyword>
<evidence type="ECO:0000313" key="1">
    <source>
        <dbReference type="EMBL" id="ARP98261.1"/>
    </source>
</evidence>
<accession>A0A1W6ZLM3</accession>
<dbReference type="Proteomes" id="UP000194137">
    <property type="component" value="Chromosome"/>
</dbReference>
<gene>
    <name evidence="1" type="ORF">CAK95_03505</name>
</gene>
<dbReference type="KEGG" id="psin:CAK95_03505"/>
<sequence>MWCRGEKKLLKDRAIQYADHVWMLAGGGYICGDHDYDGMREMEQKSTEVRAAFGLDPITR</sequence>
<reference evidence="1 2" key="1">
    <citation type="submission" date="2017-05" db="EMBL/GenBank/DDBJ databases">
        <title>Full genome sequence of Pseudorhodoplanes sinuspersici.</title>
        <authorList>
            <person name="Dastgheib S.M.M."/>
            <person name="Shavandi M."/>
            <person name="Tirandaz H."/>
        </authorList>
    </citation>
    <scope>NUCLEOTIDE SEQUENCE [LARGE SCALE GENOMIC DNA]</scope>
    <source>
        <strain evidence="1 2">RIPI110</strain>
    </source>
</reference>
<protein>
    <submittedName>
        <fullName evidence="1">Uncharacterized protein</fullName>
    </submittedName>
</protein>
<evidence type="ECO:0000313" key="2">
    <source>
        <dbReference type="Proteomes" id="UP000194137"/>
    </source>
</evidence>
<name>A0A1W6ZLM3_9HYPH</name>
<dbReference type="EMBL" id="CP021112">
    <property type="protein sequence ID" value="ARP98261.1"/>
    <property type="molecule type" value="Genomic_DNA"/>
</dbReference>